<sequence length="95" mass="10621">MKAIGTVDSGRNFIDFEIEKPILRPHDLLIKVEAISINPVDTKVRKSIKGTLTQPKILGWDGLGTVVEVGSQSKLFKVGDSVFLGWRCHASWFKR</sequence>
<reference evidence="2 3" key="1">
    <citation type="submission" date="2020-12" db="EMBL/GenBank/DDBJ databases">
        <title>Complete genome sequence of lactococcus lactis subsp. cremoris strain EPSC and strain G3-2.</title>
        <authorList>
            <person name="Kita K."/>
            <person name="Ishikawa S."/>
        </authorList>
    </citation>
    <scope>NUCLEOTIDE SEQUENCE [LARGE SCALE GENOMIC DNA]</scope>
    <source>
        <strain evidence="2 3">EPSC</strain>
    </source>
</reference>
<dbReference type="SUPFAM" id="SSF50129">
    <property type="entry name" value="GroES-like"/>
    <property type="match status" value="1"/>
</dbReference>
<name>A0AAD1JZ90_LACLC</name>
<accession>A0AAD1JZ90</accession>
<dbReference type="InterPro" id="IPR013154">
    <property type="entry name" value="ADH-like_N"/>
</dbReference>
<evidence type="ECO:0000259" key="1">
    <source>
        <dbReference type="Pfam" id="PF08240"/>
    </source>
</evidence>
<dbReference type="Gene3D" id="3.90.180.10">
    <property type="entry name" value="Medium-chain alcohol dehydrogenases, catalytic domain"/>
    <property type="match status" value="1"/>
</dbReference>
<dbReference type="PANTHER" id="PTHR45348">
    <property type="entry name" value="HYPOTHETICAL OXIDOREDUCTASE (EUROFUNG)"/>
    <property type="match status" value="1"/>
</dbReference>
<dbReference type="AlphaFoldDB" id="A0AAD1JZ90"/>
<dbReference type="Proteomes" id="UP000595253">
    <property type="component" value="Chromosome"/>
</dbReference>
<proteinExistence type="predicted"/>
<dbReference type="Pfam" id="PF08240">
    <property type="entry name" value="ADH_N"/>
    <property type="match status" value="1"/>
</dbReference>
<gene>
    <name evidence="2" type="ORF">LLC_10630</name>
</gene>
<dbReference type="EMBL" id="AP024222">
    <property type="protein sequence ID" value="BCO05823.1"/>
    <property type="molecule type" value="Genomic_DNA"/>
</dbReference>
<dbReference type="InterPro" id="IPR011032">
    <property type="entry name" value="GroES-like_sf"/>
</dbReference>
<feature type="domain" description="Alcohol dehydrogenase-like N-terminal" evidence="1">
    <location>
        <begin position="25"/>
        <end position="89"/>
    </location>
</feature>
<dbReference type="InterPro" id="IPR047122">
    <property type="entry name" value="Trans-enoyl_RdTase-like"/>
</dbReference>
<dbReference type="GO" id="GO:0016651">
    <property type="term" value="F:oxidoreductase activity, acting on NAD(P)H"/>
    <property type="evidence" value="ECO:0007669"/>
    <property type="project" value="InterPro"/>
</dbReference>
<organism evidence="2 3">
    <name type="scientific">Lactococcus lactis subsp. cremoris</name>
    <name type="common">Streptococcus cremoris</name>
    <dbReference type="NCBI Taxonomy" id="1359"/>
    <lineage>
        <taxon>Bacteria</taxon>
        <taxon>Bacillati</taxon>
        <taxon>Bacillota</taxon>
        <taxon>Bacilli</taxon>
        <taxon>Lactobacillales</taxon>
        <taxon>Streptococcaceae</taxon>
        <taxon>Lactococcus</taxon>
    </lineage>
</organism>
<evidence type="ECO:0000313" key="2">
    <source>
        <dbReference type="EMBL" id="BCO05823.1"/>
    </source>
</evidence>
<evidence type="ECO:0000313" key="3">
    <source>
        <dbReference type="Proteomes" id="UP000595253"/>
    </source>
</evidence>
<protein>
    <recommendedName>
        <fullName evidence="1">Alcohol dehydrogenase-like N-terminal domain-containing protein</fullName>
    </recommendedName>
</protein>